<evidence type="ECO:0000313" key="3">
    <source>
        <dbReference type="Proteomes" id="UP000325081"/>
    </source>
</evidence>
<dbReference type="EMBL" id="BKCP01006737">
    <property type="protein sequence ID" value="GER43732.1"/>
    <property type="molecule type" value="Genomic_DNA"/>
</dbReference>
<sequence>MELRVPHAFNPSEDESRNGPEPEGPNAIPGPAAAIASGFGGLGLEGIMLTDESLGEGNRGVMSGDDDAGSGEEKLSGNKAGAAEITEAGRLFSEASDDEKIDTKMVTKIKINNILLVCAINDEEKILLPLFDTPL</sequence>
<proteinExistence type="predicted"/>
<feature type="region of interest" description="Disordered" evidence="1">
    <location>
        <begin position="1"/>
        <end position="33"/>
    </location>
</feature>
<reference evidence="3" key="1">
    <citation type="journal article" date="2019" name="Curr. Biol.">
        <title>Genome Sequence of Striga asiatica Provides Insight into the Evolution of Plant Parasitism.</title>
        <authorList>
            <person name="Yoshida S."/>
            <person name="Kim S."/>
            <person name="Wafula E.K."/>
            <person name="Tanskanen J."/>
            <person name="Kim Y.M."/>
            <person name="Honaas L."/>
            <person name="Yang Z."/>
            <person name="Spallek T."/>
            <person name="Conn C.E."/>
            <person name="Ichihashi Y."/>
            <person name="Cheong K."/>
            <person name="Cui S."/>
            <person name="Der J.P."/>
            <person name="Gundlach H."/>
            <person name="Jiao Y."/>
            <person name="Hori C."/>
            <person name="Ishida J.K."/>
            <person name="Kasahara H."/>
            <person name="Kiba T."/>
            <person name="Kim M.S."/>
            <person name="Koo N."/>
            <person name="Laohavisit A."/>
            <person name="Lee Y.H."/>
            <person name="Lumba S."/>
            <person name="McCourt P."/>
            <person name="Mortimer J.C."/>
            <person name="Mutuku J.M."/>
            <person name="Nomura T."/>
            <person name="Sasaki-Sekimoto Y."/>
            <person name="Seto Y."/>
            <person name="Wang Y."/>
            <person name="Wakatake T."/>
            <person name="Sakakibara H."/>
            <person name="Demura T."/>
            <person name="Yamaguchi S."/>
            <person name="Yoneyama K."/>
            <person name="Manabe R.I."/>
            <person name="Nelson D.C."/>
            <person name="Schulman A.H."/>
            <person name="Timko M.P."/>
            <person name="dePamphilis C.W."/>
            <person name="Choi D."/>
            <person name="Shirasu K."/>
        </authorList>
    </citation>
    <scope>NUCLEOTIDE SEQUENCE [LARGE SCALE GENOMIC DNA]</scope>
    <source>
        <strain evidence="3">cv. UVA1</strain>
    </source>
</reference>
<protein>
    <submittedName>
        <fullName evidence="2">Beta carbonic anhydrase 4</fullName>
    </submittedName>
</protein>
<gene>
    <name evidence="2" type="ORF">STAS_20588</name>
</gene>
<dbReference type="OrthoDB" id="1736908at2759"/>
<accession>A0A5A7QFJ8</accession>
<organism evidence="2 3">
    <name type="scientific">Striga asiatica</name>
    <name type="common">Asiatic witchweed</name>
    <name type="synonym">Buchnera asiatica</name>
    <dbReference type="NCBI Taxonomy" id="4170"/>
    <lineage>
        <taxon>Eukaryota</taxon>
        <taxon>Viridiplantae</taxon>
        <taxon>Streptophyta</taxon>
        <taxon>Embryophyta</taxon>
        <taxon>Tracheophyta</taxon>
        <taxon>Spermatophyta</taxon>
        <taxon>Magnoliopsida</taxon>
        <taxon>eudicotyledons</taxon>
        <taxon>Gunneridae</taxon>
        <taxon>Pentapetalae</taxon>
        <taxon>asterids</taxon>
        <taxon>lamiids</taxon>
        <taxon>Lamiales</taxon>
        <taxon>Orobanchaceae</taxon>
        <taxon>Buchnereae</taxon>
        <taxon>Striga</taxon>
    </lineage>
</organism>
<feature type="region of interest" description="Disordered" evidence="1">
    <location>
        <begin position="54"/>
        <end position="82"/>
    </location>
</feature>
<dbReference type="Proteomes" id="UP000325081">
    <property type="component" value="Unassembled WGS sequence"/>
</dbReference>
<dbReference type="AlphaFoldDB" id="A0A5A7QFJ8"/>
<evidence type="ECO:0000313" key="2">
    <source>
        <dbReference type="EMBL" id="GER43732.1"/>
    </source>
</evidence>
<evidence type="ECO:0000256" key="1">
    <source>
        <dbReference type="SAM" id="MobiDB-lite"/>
    </source>
</evidence>
<comment type="caution">
    <text evidence="2">The sequence shown here is derived from an EMBL/GenBank/DDBJ whole genome shotgun (WGS) entry which is preliminary data.</text>
</comment>
<keyword evidence="3" id="KW-1185">Reference proteome</keyword>
<feature type="compositionally biased region" description="Low complexity" evidence="1">
    <location>
        <begin position="21"/>
        <end position="33"/>
    </location>
</feature>
<name>A0A5A7QFJ8_STRAF</name>